<evidence type="ECO:0008006" key="3">
    <source>
        <dbReference type="Google" id="ProtNLM"/>
    </source>
</evidence>
<dbReference type="InterPro" id="IPR021890">
    <property type="entry name" value="DUF3501"/>
</dbReference>
<evidence type="ECO:0000313" key="2">
    <source>
        <dbReference type="Proteomes" id="UP000095008"/>
    </source>
</evidence>
<comment type="caution">
    <text evidence="1">The sequence shown here is derived from an EMBL/GenBank/DDBJ whole genome shotgun (WGS) entry which is preliminary data.</text>
</comment>
<dbReference type="OrthoDB" id="9780579at2"/>
<sequence>MQKLRKEDLWSLELYDQKRQAFRAQLIEHKKNRRLPLGAHANLYFEDRLTMHYQIQEMLRAERIFSSAGIAEELETYNPLIPDGDNWKATFMLEYENVEERQLACREFIGIEDKIWVQIGEEARIYAIADEDLTRETDEKTSTVHFLRFQLNNDLKQKALNGAGIRFGSDHPNYKVQATVSGAIAEALLEDLSEDVG</sequence>
<organism evidence="1 2">
    <name type="scientific">Acidithiobacillus thiooxidans</name>
    <name type="common">Thiobacillus thiooxidans</name>
    <dbReference type="NCBI Taxonomy" id="930"/>
    <lineage>
        <taxon>Bacteria</taxon>
        <taxon>Pseudomonadati</taxon>
        <taxon>Pseudomonadota</taxon>
        <taxon>Acidithiobacillia</taxon>
        <taxon>Acidithiobacillales</taxon>
        <taxon>Acidithiobacillaceae</taxon>
        <taxon>Acidithiobacillus</taxon>
    </lineage>
</organism>
<dbReference type="RefSeq" id="WP_031572413.1">
    <property type="nucleotide sequence ID" value="NZ_DAIAWO010000128.1"/>
</dbReference>
<gene>
    <name evidence="1" type="ORF">A6M23_07065</name>
</gene>
<name>A0A1C2IDE2_ACITH</name>
<protein>
    <recommendedName>
        <fullName evidence="3">DUF3501 domain-containing protein</fullName>
    </recommendedName>
</protein>
<keyword evidence="2" id="KW-1185">Reference proteome</keyword>
<dbReference type="Proteomes" id="UP000095008">
    <property type="component" value="Unassembled WGS sequence"/>
</dbReference>
<dbReference type="AlphaFoldDB" id="A0A1C2IDE2"/>
<dbReference type="EMBL" id="LWRY01000053">
    <property type="protein sequence ID" value="OCX73998.1"/>
    <property type="molecule type" value="Genomic_DNA"/>
</dbReference>
<accession>A0A1C2IDE2</accession>
<reference evidence="1" key="1">
    <citation type="journal article" date="2016" name="Int. J. Mol. Sci.">
        <title>Comparative genomics of the extreme acidophile Acidithiobacillus thiooxidans reveals intraspecific divergence and niche adaptation.</title>
        <authorList>
            <person name="Zhang X."/>
            <person name="Feng X."/>
            <person name="Tao J."/>
            <person name="Ma L."/>
            <person name="Xiao Y."/>
            <person name="Liang Y."/>
            <person name="Liu X."/>
            <person name="Yin H."/>
        </authorList>
    </citation>
    <scope>NUCLEOTIDE SEQUENCE [LARGE SCALE GENOMIC DNA]</scope>
    <source>
        <strain evidence="1">DXS-W</strain>
    </source>
</reference>
<proteinExistence type="predicted"/>
<evidence type="ECO:0000313" key="1">
    <source>
        <dbReference type="EMBL" id="OCX73998.1"/>
    </source>
</evidence>
<dbReference type="Pfam" id="PF12007">
    <property type="entry name" value="DUF3501"/>
    <property type="match status" value="1"/>
</dbReference>